<dbReference type="RefSeq" id="XP_005762329.1">
    <property type="nucleotide sequence ID" value="XM_005762272.1"/>
</dbReference>
<feature type="transmembrane region" description="Helical" evidence="2">
    <location>
        <begin position="112"/>
        <end position="135"/>
    </location>
</feature>
<keyword evidence="2" id="KW-0812">Transmembrane</keyword>
<keyword evidence="2" id="KW-0472">Membrane</keyword>
<dbReference type="Proteomes" id="UP000013827">
    <property type="component" value="Unassembled WGS sequence"/>
</dbReference>
<sequence>MTTRGGAAFGPAEIAASAMNGPCGEARRRASCDGRGGLSRCGQRPARDRRHRQTKFVAPARIFVASVRIFVASVRIFVASVRIFVASVRSFVASVRSFDASVSITVSARRKAAYSCGSLGLAHALALSLLAWLIVPAQHSAAGAAMALVDGNGSGDGNGSVAASLPGENKRQ</sequence>
<protein>
    <submittedName>
        <fullName evidence="3">Uncharacterized protein</fullName>
    </submittedName>
</protein>
<keyword evidence="2" id="KW-1133">Transmembrane helix</keyword>
<keyword evidence="4" id="KW-1185">Reference proteome</keyword>
<evidence type="ECO:0000256" key="1">
    <source>
        <dbReference type="SAM" id="MobiDB-lite"/>
    </source>
</evidence>
<dbReference type="AlphaFoldDB" id="A0A0D3IF65"/>
<dbReference type="GeneID" id="17256052"/>
<dbReference type="KEGG" id="ehx:EMIHUDRAFT_248610"/>
<feature type="region of interest" description="Disordered" evidence="1">
    <location>
        <begin position="27"/>
        <end position="50"/>
    </location>
</feature>
<evidence type="ECO:0000313" key="4">
    <source>
        <dbReference type="Proteomes" id="UP000013827"/>
    </source>
</evidence>
<organism evidence="3 4">
    <name type="scientific">Emiliania huxleyi (strain CCMP1516)</name>
    <dbReference type="NCBI Taxonomy" id="280463"/>
    <lineage>
        <taxon>Eukaryota</taxon>
        <taxon>Haptista</taxon>
        <taxon>Haptophyta</taxon>
        <taxon>Prymnesiophyceae</taxon>
        <taxon>Isochrysidales</taxon>
        <taxon>Noelaerhabdaceae</taxon>
        <taxon>Emiliania</taxon>
    </lineage>
</organism>
<feature type="transmembrane region" description="Helical" evidence="2">
    <location>
        <begin position="69"/>
        <end position="92"/>
    </location>
</feature>
<reference evidence="4" key="1">
    <citation type="journal article" date="2013" name="Nature">
        <title>Pan genome of the phytoplankton Emiliania underpins its global distribution.</title>
        <authorList>
            <person name="Read B.A."/>
            <person name="Kegel J."/>
            <person name="Klute M.J."/>
            <person name="Kuo A."/>
            <person name="Lefebvre S.C."/>
            <person name="Maumus F."/>
            <person name="Mayer C."/>
            <person name="Miller J."/>
            <person name="Monier A."/>
            <person name="Salamov A."/>
            <person name="Young J."/>
            <person name="Aguilar M."/>
            <person name="Claverie J.M."/>
            <person name="Frickenhaus S."/>
            <person name="Gonzalez K."/>
            <person name="Herman E.K."/>
            <person name="Lin Y.C."/>
            <person name="Napier J."/>
            <person name="Ogata H."/>
            <person name="Sarno A.F."/>
            <person name="Shmutz J."/>
            <person name="Schroeder D."/>
            <person name="de Vargas C."/>
            <person name="Verret F."/>
            <person name="von Dassow P."/>
            <person name="Valentin K."/>
            <person name="Van de Peer Y."/>
            <person name="Wheeler G."/>
            <person name="Dacks J.B."/>
            <person name="Delwiche C.F."/>
            <person name="Dyhrman S.T."/>
            <person name="Glockner G."/>
            <person name="John U."/>
            <person name="Richards T."/>
            <person name="Worden A.Z."/>
            <person name="Zhang X."/>
            <person name="Grigoriev I.V."/>
            <person name="Allen A.E."/>
            <person name="Bidle K."/>
            <person name="Borodovsky M."/>
            <person name="Bowler C."/>
            <person name="Brownlee C."/>
            <person name="Cock J.M."/>
            <person name="Elias M."/>
            <person name="Gladyshev V.N."/>
            <person name="Groth M."/>
            <person name="Guda C."/>
            <person name="Hadaegh A."/>
            <person name="Iglesias-Rodriguez M.D."/>
            <person name="Jenkins J."/>
            <person name="Jones B.M."/>
            <person name="Lawson T."/>
            <person name="Leese F."/>
            <person name="Lindquist E."/>
            <person name="Lobanov A."/>
            <person name="Lomsadze A."/>
            <person name="Malik S.B."/>
            <person name="Marsh M.E."/>
            <person name="Mackinder L."/>
            <person name="Mock T."/>
            <person name="Mueller-Roeber B."/>
            <person name="Pagarete A."/>
            <person name="Parker M."/>
            <person name="Probert I."/>
            <person name="Quesneville H."/>
            <person name="Raines C."/>
            <person name="Rensing S.A."/>
            <person name="Riano-Pachon D.M."/>
            <person name="Richier S."/>
            <person name="Rokitta S."/>
            <person name="Shiraiwa Y."/>
            <person name="Soanes D.M."/>
            <person name="van der Giezen M."/>
            <person name="Wahlund T.M."/>
            <person name="Williams B."/>
            <person name="Wilson W."/>
            <person name="Wolfe G."/>
            <person name="Wurch L.L."/>
        </authorList>
    </citation>
    <scope>NUCLEOTIDE SEQUENCE</scope>
</reference>
<evidence type="ECO:0000313" key="3">
    <source>
        <dbReference type="EnsemblProtists" id="EOD09900"/>
    </source>
</evidence>
<dbReference type="PaxDb" id="2903-EOD09900"/>
<dbReference type="HOGENOM" id="CLU_1558138_0_0_1"/>
<reference evidence="3" key="2">
    <citation type="submission" date="2024-10" db="UniProtKB">
        <authorList>
            <consortium name="EnsemblProtists"/>
        </authorList>
    </citation>
    <scope>IDENTIFICATION</scope>
</reference>
<dbReference type="EnsemblProtists" id="EOD09900">
    <property type="protein sequence ID" value="EOD09900"/>
    <property type="gene ID" value="EMIHUDRAFT_248610"/>
</dbReference>
<evidence type="ECO:0000256" key="2">
    <source>
        <dbReference type="SAM" id="Phobius"/>
    </source>
</evidence>
<name>A0A0D3IF65_EMIH1</name>
<proteinExistence type="predicted"/>
<accession>A0A0D3IF65</accession>